<accession>A0A1A8W6X6</accession>
<gene>
    <name evidence="1" type="ORF">POVCU2_0042660</name>
</gene>
<sequence>MLSDKKVSSPWKQQKITYGERRTKGNRKGVFHCSCYSFPFSLYQVAAKEICKSHTSHDAEENIHIEGKRVRLTNGPTTRGVSGSPFSHPTFVCNETPSLYLLSLCVRVANVTPVSRTARLIIAYHGNRKHQKFLEASIRNVNRGYNETTRRTRL</sequence>
<dbReference type="AlphaFoldDB" id="A0A1A8W6X6"/>
<name>A0A1A8W6X6_PLAOA</name>
<dbReference type="Proteomes" id="UP000078560">
    <property type="component" value="Unassembled WGS sequence"/>
</dbReference>
<dbReference type="EMBL" id="FLQU01000576">
    <property type="protein sequence ID" value="SBS87436.1"/>
    <property type="molecule type" value="Genomic_DNA"/>
</dbReference>
<protein>
    <submittedName>
        <fullName evidence="1">Uncharacterized protein</fullName>
    </submittedName>
</protein>
<evidence type="ECO:0000313" key="2">
    <source>
        <dbReference type="Proteomes" id="UP000078560"/>
    </source>
</evidence>
<proteinExistence type="predicted"/>
<reference evidence="2" key="1">
    <citation type="submission" date="2016-05" db="EMBL/GenBank/DDBJ databases">
        <authorList>
            <person name="Naeem Raeece"/>
        </authorList>
    </citation>
    <scope>NUCLEOTIDE SEQUENCE [LARGE SCALE GENOMIC DNA]</scope>
</reference>
<organism evidence="1 2">
    <name type="scientific">Plasmodium ovale curtisi</name>
    <dbReference type="NCBI Taxonomy" id="864141"/>
    <lineage>
        <taxon>Eukaryota</taxon>
        <taxon>Sar</taxon>
        <taxon>Alveolata</taxon>
        <taxon>Apicomplexa</taxon>
        <taxon>Aconoidasida</taxon>
        <taxon>Haemosporida</taxon>
        <taxon>Plasmodiidae</taxon>
        <taxon>Plasmodium</taxon>
        <taxon>Plasmodium (Plasmodium)</taxon>
    </lineage>
</organism>
<evidence type="ECO:0000313" key="1">
    <source>
        <dbReference type="EMBL" id="SBS87436.1"/>
    </source>
</evidence>